<organism evidence="1">
    <name type="scientific">Fusarium oxysporum f. sp. conglutinans race 2 54008</name>
    <dbReference type="NCBI Taxonomy" id="1089457"/>
    <lineage>
        <taxon>Eukaryota</taxon>
        <taxon>Fungi</taxon>
        <taxon>Dikarya</taxon>
        <taxon>Ascomycota</taxon>
        <taxon>Pezizomycotina</taxon>
        <taxon>Sordariomycetes</taxon>
        <taxon>Hypocreomycetidae</taxon>
        <taxon>Hypocreales</taxon>
        <taxon>Nectriaceae</taxon>
        <taxon>Fusarium</taxon>
        <taxon>Fusarium oxysporum species complex</taxon>
    </lineage>
</organism>
<dbReference type="Proteomes" id="UP000030676">
    <property type="component" value="Unassembled WGS sequence"/>
</dbReference>
<gene>
    <name evidence="1" type="ORF">FOPG_18375</name>
</gene>
<sequence>MCGSKRCQKMSILLQNLFSKIFATGILTNHSIPVQGRHLTKSPSGWKIPGASGIKDKWQMLFCTRRVSATPLENF</sequence>
<proteinExistence type="predicted"/>
<reference evidence="1" key="1">
    <citation type="submission" date="2011-11" db="EMBL/GenBank/DDBJ databases">
        <title>The Genome Sequence of Fusarium oxysporum PHW808.</title>
        <authorList>
            <consortium name="The Broad Institute Genome Sequencing Platform"/>
            <person name="Ma L.-J."/>
            <person name="Gale L.R."/>
            <person name="Schwartz D.C."/>
            <person name="Zhou S."/>
            <person name="Corby-Kistler H."/>
            <person name="Young S.K."/>
            <person name="Zeng Q."/>
            <person name="Gargeya S."/>
            <person name="Fitzgerald M."/>
            <person name="Haas B."/>
            <person name="Abouelleil A."/>
            <person name="Alvarado L."/>
            <person name="Arachchi H.M."/>
            <person name="Berlin A."/>
            <person name="Brown A."/>
            <person name="Chapman S.B."/>
            <person name="Chen Z."/>
            <person name="Dunbar C."/>
            <person name="Freedman E."/>
            <person name="Gearin G."/>
            <person name="Goldberg J."/>
            <person name="Griggs A."/>
            <person name="Gujja S."/>
            <person name="Heiman D."/>
            <person name="Howarth C."/>
            <person name="Larson L."/>
            <person name="Lui A."/>
            <person name="MacDonald P.J.P."/>
            <person name="Montmayeur A."/>
            <person name="Murphy C."/>
            <person name="Neiman D."/>
            <person name="Pearson M."/>
            <person name="Priest M."/>
            <person name="Roberts A."/>
            <person name="Saif S."/>
            <person name="Shea T."/>
            <person name="Shenoy N."/>
            <person name="Sisk P."/>
            <person name="Stolte C."/>
            <person name="Sykes S."/>
            <person name="Wortman J."/>
            <person name="Nusbaum C."/>
            <person name="Birren B."/>
        </authorList>
    </citation>
    <scope>NUCLEOTIDE SEQUENCE [LARGE SCALE GENOMIC DNA]</scope>
    <source>
        <strain evidence="1">54008</strain>
    </source>
</reference>
<dbReference type="AlphaFoldDB" id="X0GZV6"/>
<dbReference type="EMBL" id="KK033653">
    <property type="protein sequence ID" value="EXL65395.1"/>
    <property type="molecule type" value="Genomic_DNA"/>
</dbReference>
<protein>
    <submittedName>
        <fullName evidence="1">Uncharacterized protein</fullName>
    </submittedName>
</protein>
<name>X0GZV6_FUSOX</name>
<evidence type="ECO:0000313" key="1">
    <source>
        <dbReference type="EMBL" id="EXL65395.1"/>
    </source>
</evidence>
<accession>X0GZV6</accession>
<reference evidence="1" key="2">
    <citation type="submission" date="2014-03" db="EMBL/GenBank/DDBJ databases">
        <title>The Genome Annotation of Fusarium oxysporum PHW808.</title>
        <authorList>
            <consortium name="The Broad Institute Genomics Platform"/>
            <person name="Ma L.-J."/>
            <person name="Corby-Kistler H."/>
            <person name="Broz K."/>
            <person name="Gale L.R."/>
            <person name="Jonkers W."/>
            <person name="O'Donnell K."/>
            <person name="Ploetz R."/>
            <person name="Steinberg C."/>
            <person name="Schwartz D.C."/>
            <person name="VanEtten H."/>
            <person name="Zhou S."/>
            <person name="Young S.K."/>
            <person name="Zeng Q."/>
            <person name="Gargeya S."/>
            <person name="Fitzgerald M."/>
            <person name="Abouelleil A."/>
            <person name="Alvarado L."/>
            <person name="Chapman S.B."/>
            <person name="Gainer-Dewar J."/>
            <person name="Goldberg J."/>
            <person name="Griggs A."/>
            <person name="Gujja S."/>
            <person name="Hansen M."/>
            <person name="Howarth C."/>
            <person name="Imamovic A."/>
            <person name="Ireland A."/>
            <person name="Larimer J."/>
            <person name="McCowan C."/>
            <person name="Murphy C."/>
            <person name="Pearson M."/>
            <person name="Poon T.W."/>
            <person name="Priest M."/>
            <person name="Roberts A."/>
            <person name="Saif S."/>
            <person name="Shea T."/>
            <person name="Sykes S."/>
            <person name="Wortman J."/>
            <person name="Nusbaum C."/>
            <person name="Birren B."/>
        </authorList>
    </citation>
    <scope>NUCLEOTIDE SEQUENCE</scope>
    <source>
        <strain evidence="1">54008</strain>
    </source>
</reference>
<dbReference type="HOGENOM" id="CLU_2671181_0_0_1"/>